<organism evidence="1 2">
    <name type="scientific">Aromia moschata</name>
    <dbReference type="NCBI Taxonomy" id="1265417"/>
    <lineage>
        <taxon>Eukaryota</taxon>
        <taxon>Metazoa</taxon>
        <taxon>Ecdysozoa</taxon>
        <taxon>Arthropoda</taxon>
        <taxon>Hexapoda</taxon>
        <taxon>Insecta</taxon>
        <taxon>Pterygota</taxon>
        <taxon>Neoptera</taxon>
        <taxon>Endopterygota</taxon>
        <taxon>Coleoptera</taxon>
        <taxon>Polyphaga</taxon>
        <taxon>Cucujiformia</taxon>
        <taxon>Chrysomeloidea</taxon>
        <taxon>Cerambycidae</taxon>
        <taxon>Cerambycinae</taxon>
        <taxon>Callichromatini</taxon>
        <taxon>Aromia</taxon>
    </lineage>
</organism>
<dbReference type="EMBL" id="JAPWTK010000002">
    <property type="protein sequence ID" value="KAJ8962811.1"/>
    <property type="molecule type" value="Genomic_DNA"/>
</dbReference>
<reference evidence="1" key="1">
    <citation type="journal article" date="2023" name="Insect Mol. Biol.">
        <title>Genome sequencing provides insights into the evolution of gene families encoding plant cell wall-degrading enzymes in longhorned beetles.</title>
        <authorList>
            <person name="Shin N.R."/>
            <person name="Okamura Y."/>
            <person name="Kirsch R."/>
            <person name="Pauchet Y."/>
        </authorList>
    </citation>
    <scope>NUCLEOTIDE SEQUENCE</scope>
    <source>
        <strain evidence="1">AMC_N1</strain>
    </source>
</reference>
<gene>
    <name evidence="1" type="ORF">NQ318_001211</name>
</gene>
<dbReference type="InterPro" id="IPR029245">
    <property type="entry name" value="DUF4528"/>
</dbReference>
<dbReference type="PANTHER" id="PTHR34651:SF1">
    <property type="entry name" value="SIMILAR TO ENSANGP00000021391"/>
    <property type="match status" value="1"/>
</dbReference>
<evidence type="ECO:0000313" key="1">
    <source>
        <dbReference type="EMBL" id="KAJ8962811.1"/>
    </source>
</evidence>
<proteinExistence type="predicted"/>
<evidence type="ECO:0000313" key="2">
    <source>
        <dbReference type="Proteomes" id="UP001162162"/>
    </source>
</evidence>
<accession>A0AAV8ZHF1</accession>
<name>A0AAV8ZHF1_9CUCU</name>
<sequence length="198" mass="22908">MDVRIREPATLLAGQLLAAQSKPLAVTPANDPLDYYCALHLIDCNVPTLKRMQQVRRIFYNSNSKNNKLKPTSSEVLTSYLRQCNEPPWTSYFIKYSSIREDQWGKSHFNWNVGQSNYHILRTGCFPYIKYHCTKRAAQNLTLDDYFFRCIKVINLGIPCLAYGIAATFLIKHIEYVNTTKGTVKIYFLYPEDKGSIY</sequence>
<dbReference type="Pfam" id="PF15031">
    <property type="entry name" value="DUF4528"/>
    <property type="match status" value="1"/>
</dbReference>
<dbReference type="Proteomes" id="UP001162162">
    <property type="component" value="Unassembled WGS sequence"/>
</dbReference>
<protein>
    <submittedName>
        <fullName evidence="1">Uncharacterized protein</fullName>
    </submittedName>
</protein>
<dbReference type="AlphaFoldDB" id="A0AAV8ZHF1"/>
<keyword evidence="2" id="KW-1185">Reference proteome</keyword>
<comment type="caution">
    <text evidence="1">The sequence shown here is derived from an EMBL/GenBank/DDBJ whole genome shotgun (WGS) entry which is preliminary data.</text>
</comment>
<dbReference type="PANTHER" id="PTHR34651">
    <property type="entry name" value="SIMILAR TO ENSANGP00000021391"/>
    <property type="match status" value="1"/>
</dbReference>